<keyword evidence="23" id="KW-1185">Reference proteome</keyword>
<evidence type="ECO:0000256" key="6">
    <source>
        <dbReference type="ARBA" id="ARBA00023015"/>
    </source>
</evidence>
<dbReference type="SMART" id="SM01369">
    <property type="entry name" value="Rb_C"/>
    <property type="match status" value="1"/>
</dbReference>
<dbReference type="GO" id="GO:0005634">
    <property type="term" value="C:nucleus"/>
    <property type="evidence" value="ECO:0007669"/>
    <property type="project" value="UniProtKB-SubCell"/>
</dbReference>
<evidence type="ECO:0000256" key="14">
    <source>
        <dbReference type="ARBA" id="ARBA00076028"/>
    </source>
</evidence>
<evidence type="ECO:0000256" key="17">
    <source>
        <dbReference type="SAM" id="MobiDB-lite"/>
    </source>
</evidence>
<reference evidence="22" key="2">
    <citation type="submission" date="2025-09" db="UniProtKB">
        <authorList>
            <consortium name="Ensembl"/>
        </authorList>
    </citation>
    <scope>IDENTIFICATION</scope>
</reference>
<dbReference type="InterPro" id="IPR013763">
    <property type="entry name" value="Cyclin-like_dom"/>
</dbReference>
<dbReference type="GO" id="GO:0006357">
    <property type="term" value="P:regulation of transcription by RNA polymerase II"/>
    <property type="evidence" value="ECO:0007669"/>
    <property type="project" value="InterPro"/>
</dbReference>
<evidence type="ECO:0000256" key="3">
    <source>
        <dbReference type="ARBA" id="ARBA00022491"/>
    </source>
</evidence>
<accession>A0A8B9CYX0</accession>
<dbReference type="GO" id="GO:2000134">
    <property type="term" value="P:negative regulation of G1/S transition of mitotic cell cycle"/>
    <property type="evidence" value="ECO:0007669"/>
    <property type="project" value="TreeGrafter"/>
</dbReference>
<keyword evidence="5" id="KW-0156">Chromatin regulator</keyword>
<dbReference type="PANTHER" id="PTHR13742:SF8">
    <property type="entry name" value="RETINOBLASTOMA-LIKE PROTEIN 2"/>
    <property type="match status" value="1"/>
</dbReference>
<dbReference type="AlphaFoldDB" id="A0A8B9CYX0"/>
<keyword evidence="3" id="KW-0678">Repressor</keyword>
<evidence type="ECO:0000256" key="4">
    <source>
        <dbReference type="ARBA" id="ARBA00022553"/>
    </source>
</evidence>
<feature type="domain" description="Retinoblastoma-associated protein N-terminal" evidence="19">
    <location>
        <begin position="91"/>
        <end position="233"/>
    </location>
</feature>
<feature type="domain" description="Retinoblastoma-associated protein C-terminal" evidence="21">
    <location>
        <begin position="940"/>
        <end position="1059"/>
    </location>
</feature>
<evidence type="ECO:0000256" key="7">
    <source>
        <dbReference type="ARBA" id="ARBA00023125"/>
    </source>
</evidence>
<dbReference type="InterPro" id="IPR002720">
    <property type="entry name" value="RB_A"/>
</dbReference>
<evidence type="ECO:0000256" key="5">
    <source>
        <dbReference type="ARBA" id="ARBA00022853"/>
    </source>
</evidence>
<keyword evidence="9" id="KW-0325">Glycoprotein</keyword>
<keyword evidence="6" id="KW-0805">Transcription regulation</keyword>
<dbReference type="GeneTree" id="ENSGT00950000183202"/>
<evidence type="ECO:0000256" key="9">
    <source>
        <dbReference type="ARBA" id="ARBA00023180"/>
    </source>
</evidence>
<dbReference type="Gene3D" id="1.10.472.140">
    <property type="match status" value="1"/>
</dbReference>
<feature type="region of interest" description="Disordered" evidence="17">
    <location>
        <begin position="882"/>
        <end position="920"/>
    </location>
</feature>
<gene>
    <name evidence="22" type="primary">RBL2</name>
</gene>
<evidence type="ECO:0000256" key="15">
    <source>
        <dbReference type="ARBA" id="ARBA00077146"/>
    </source>
</evidence>
<evidence type="ECO:0000256" key="13">
    <source>
        <dbReference type="ARBA" id="ARBA00071619"/>
    </source>
</evidence>
<dbReference type="FunFam" id="1.10.472.10:FF:000048">
    <property type="entry name" value="Retinoblastoma-like 2, isoform CRA_a"/>
    <property type="match status" value="1"/>
</dbReference>
<feature type="region of interest" description="Disordered" evidence="17">
    <location>
        <begin position="1"/>
        <end position="41"/>
    </location>
</feature>
<dbReference type="Proteomes" id="UP000694426">
    <property type="component" value="Unplaced"/>
</dbReference>
<dbReference type="FunFam" id="1.10.472.10:FF:000049">
    <property type="entry name" value="Retinoblastoma-like 2, isoform CRA_a"/>
    <property type="match status" value="1"/>
</dbReference>
<evidence type="ECO:0000256" key="16">
    <source>
        <dbReference type="ARBA" id="ARBA00081550"/>
    </source>
</evidence>
<reference evidence="22" key="1">
    <citation type="submission" date="2025-08" db="UniProtKB">
        <authorList>
            <consortium name="Ensembl"/>
        </authorList>
    </citation>
    <scope>IDENTIFICATION</scope>
</reference>
<protein>
    <recommendedName>
        <fullName evidence="13">Retinoblastoma-like protein 2</fullName>
    </recommendedName>
    <alternativeName>
        <fullName evidence="15">130 kDa retinoblastoma-associated protein</fullName>
    </alternativeName>
    <alternativeName>
        <fullName evidence="14">Retinoblastoma-related protein 2</fullName>
    </alternativeName>
    <alternativeName>
        <fullName evidence="16">pRb2</fullName>
    </alternativeName>
</protein>
<dbReference type="PANTHER" id="PTHR13742">
    <property type="entry name" value="RETINOBLASTOMA-ASSOCIATED PROTEIN RB -RELATED"/>
    <property type="match status" value="1"/>
</dbReference>
<dbReference type="SUPFAM" id="SSF47954">
    <property type="entry name" value="Cyclin-like"/>
    <property type="match status" value="2"/>
</dbReference>
<evidence type="ECO:0000313" key="22">
    <source>
        <dbReference type="Ensembl" id="ENSABRP00000026268.1"/>
    </source>
</evidence>
<dbReference type="SMART" id="SM00385">
    <property type="entry name" value="CYCLIN"/>
    <property type="match status" value="1"/>
</dbReference>
<dbReference type="Gene3D" id="1.10.472.10">
    <property type="entry name" value="Cyclin-like"/>
    <property type="match status" value="3"/>
</dbReference>
<evidence type="ECO:0000256" key="2">
    <source>
        <dbReference type="ARBA" id="ARBA00009475"/>
    </source>
</evidence>
<dbReference type="GO" id="GO:0006325">
    <property type="term" value="P:chromatin organization"/>
    <property type="evidence" value="ECO:0007669"/>
    <property type="project" value="UniProtKB-KW"/>
</dbReference>
<comment type="subcellular location">
    <subcellularLocation>
        <location evidence="1">Nucleus</location>
    </subcellularLocation>
</comment>
<dbReference type="InterPro" id="IPR024599">
    <property type="entry name" value="RB_N"/>
</dbReference>
<evidence type="ECO:0000259" key="21">
    <source>
        <dbReference type="SMART" id="SM01369"/>
    </source>
</evidence>
<evidence type="ECO:0000256" key="1">
    <source>
        <dbReference type="ARBA" id="ARBA00004123"/>
    </source>
</evidence>
<dbReference type="Pfam" id="PF11934">
    <property type="entry name" value="DUF3452"/>
    <property type="match status" value="1"/>
</dbReference>
<evidence type="ECO:0000259" key="19">
    <source>
        <dbReference type="SMART" id="SM01367"/>
    </source>
</evidence>
<dbReference type="SMART" id="SM01368">
    <property type="entry name" value="RB_A"/>
    <property type="match status" value="1"/>
</dbReference>
<dbReference type="InterPro" id="IPR028309">
    <property type="entry name" value="RB_fam"/>
</dbReference>
<dbReference type="InterPro" id="IPR002719">
    <property type="entry name" value="RB_B"/>
</dbReference>
<keyword evidence="4" id="KW-0597">Phosphoprotein</keyword>
<sequence>MAGGGGEPEGRAAAGGGGPCPCPPCGPRGPSPPAEEGDTRQRYEELCSSLNMDERARSEAWLSFQSMRRNYTLEGNDLHWLACALYVACRKAIPTMSRGTVEGNFVSLTRILRCSEQSLIEFFNKMKKWEDMANLPPQFRERTERLERNFTVSAVIFKKYEPIFQDIFRYPQEDQPRQQRGRKQRRQPCTVTEVFHFCWVLFVHAKGNFPMISDDLVNSYHLLLCALDLVYGNALQCPNRKELLNPNFKGLPEDFHSKDYKVSSDPPCIIEELCSLHYGLVLEAKGIKEHFWKPYIRKLFDKKVALNKGVLCRSFPLCCSKAINKAYEEYVLSVGNLDERIFLGEDADEEIGTLTRCLNTTSGMETAERVQVKHNLQQHFDRSKSLRITTPLTGRKYIKESNPYVTPVSIATYSLSRLHTMLAGLKNAPSENLEQIFSPCRTEIQLNYLKLKQLMIFEFYFMIFLFKIPADVASKHFRRAEVLYYKVLESVIEQERRRLGDTDLSAILEQDVFHRSLLACCLEIITFTYKPPGNFPFIIEIFDIPVYHFYKVIEVFIRAEDGLCREVVKHLNHIEEQILESMAWKQESILWDRIRDNENKVPSCEEVMPPQYFERSAANSVVGSPLTPRRINEVRAESGGLGKGLSSSPTTLYDRYSSPTANPTRRRLFVDNDNTSDNGTPVRVSQQPVVNTVPVQNMNPEAMSVTPVPGQTLVTVATATVTANNGQTVTIPVQGKGKATVGLGWFPSEYLYAEEYVRENSMPVAKKQQLATAASVKPRKMGSLSLFFRKVYHLASVRLRDLCVKLDISDELRKKIWTCFEYSLVHCPEIMMDRHLDQLLMCAIYVMSKVTKDDRSFQNIMRCYRTQPQAKSHVYRSVLIKGRRRRRQSGSSDSSSQQNSPTDRSKEKNKEKSDDTEEEERGDLIQFYNNIYIEQIKEFALKYTSNGQTDSPPLSPYPFVRIVSPRRIQLSQNHPVYISPHKNEPTLSPREKIFYYFSSSPSKRLKEINSMIKTGETPTKKRGILLEDGTEAPAKRICQENHTALLRRLQDVANDRGSH</sequence>
<feature type="domain" description="Retinoblastoma-associated protein A-box" evidence="20">
    <location>
        <begin position="406"/>
        <end position="594"/>
    </location>
</feature>
<keyword evidence="8" id="KW-0804">Transcription</keyword>
<keyword evidence="11" id="KW-0131">Cell cycle</keyword>
<feature type="compositionally biased region" description="Low complexity" evidence="17">
    <location>
        <begin position="889"/>
        <end position="900"/>
    </location>
</feature>
<dbReference type="CDD" id="cd00043">
    <property type="entry name" value="CYCLIN_SF"/>
    <property type="match status" value="1"/>
</dbReference>
<feature type="compositionally biased region" description="Basic and acidic residues" evidence="17">
    <location>
        <begin position="903"/>
        <end position="913"/>
    </location>
</feature>
<dbReference type="GO" id="GO:0030154">
    <property type="term" value="P:cell differentiation"/>
    <property type="evidence" value="ECO:0007669"/>
    <property type="project" value="TreeGrafter"/>
</dbReference>
<evidence type="ECO:0000256" key="12">
    <source>
        <dbReference type="ARBA" id="ARBA00056129"/>
    </source>
</evidence>
<dbReference type="FunFam" id="1.10.472.140:FF:000001">
    <property type="entry name" value="Retinoblastoma-like 2, isoform CRA_a"/>
    <property type="match status" value="1"/>
</dbReference>
<dbReference type="GO" id="GO:0000785">
    <property type="term" value="C:chromatin"/>
    <property type="evidence" value="ECO:0007669"/>
    <property type="project" value="TreeGrafter"/>
</dbReference>
<organism evidence="22 23">
    <name type="scientific">Anser brachyrhynchus</name>
    <name type="common">Pink-footed goose</name>
    <dbReference type="NCBI Taxonomy" id="132585"/>
    <lineage>
        <taxon>Eukaryota</taxon>
        <taxon>Metazoa</taxon>
        <taxon>Chordata</taxon>
        <taxon>Craniata</taxon>
        <taxon>Vertebrata</taxon>
        <taxon>Euteleostomi</taxon>
        <taxon>Archelosauria</taxon>
        <taxon>Archosauria</taxon>
        <taxon>Dinosauria</taxon>
        <taxon>Saurischia</taxon>
        <taxon>Theropoda</taxon>
        <taxon>Coelurosauria</taxon>
        <taxon>Aves</taxon>
        <taxon>Neognathae</taxon>
        <taxon>Galloanserae</taxon>
        <taxon>Anseriformes</taxon>
        <taxon>Anatidae</taxon>
        <taxon>Anserinae</taxon>
        <taxon>Anser</taxon>
    </lineage>
</organism>
<feature type="compositionally biased region" description="Gly residues" evidence="17">
    <location>
        <begin position="1"/>
        <end position="19"/>
    </location>
</feature>
<dbReference type="InterPro" id="IPR036915">
    <property type="entry name" value="Cyclin-like_sf"/>
</dbReference>
<comment type="similarity">
    <text evidence="2">Belongs to the retinoblastoma protein (RB) family.</text>
</comment>
<feature type="compositionally biased region" description="Pro residues" evidence="17">
    <location>
        <begin position="20"/>
        <end position="33"/>
    </location>
</feature>
<dbReference type="Pfam" id="PF01857">
    <property type="entry name" value="RB_B"/>
    <property type="match status" value="1"/>
</dbReference>
<comment type="function">
    <text evidence="12">Key regulator of entry into cell division. Directly involved in heterochromatin formation by maintaining overall chromatin structure and, in particular, that of constitutive heterochromatin by stabilizing histone methylation. Recruits and targets histone methyltransferases KMT5B and KMT5C, leading to epigenetic transcriptional repression. Controls histone H4 'Lys-20' trimethylation. Probably acts as a transcription repressor by recruiting chromatin-modifying enzymes to promoters. Potent inhibitor of E2F-mediated trans-activation, associates preferentially with E2F5. Binds to cyclins A and E. Binds to and may be involved in the transforming capacity of the adenovirus E1A protein. May act as a tumor suppressor.</text>
</comment>
<dbReference type="InterPro" id="IPR015030">
    <property type="entry name" value="RB_C"/>
</dbReference>
<dbReference type="Ensembl" id="ENSABRT00000036754.1">
    <property type="protein sequence ID" value="ENSABRP00000026268.1"/>
    <property type="gene ID" value="ENSABRG00000021843.1"/>
</dbReference>
<dbReference type="SMART" id="SM01367">
    <property type="entry name" value="DUF3452"/>
    <property type="match status" value="1"/>
</dbReference>
<evidence type="ECO:0000256" key="8">
    <source>
        <dbReference type="ARBA" id="ARBA00023163"/>
    </source>
</evidence>
<keyword evidence="10" id="KW-0539">Nucleus</keyword>
<evidence type="ECO:0000256" key="10">
    <source>
        <dbReference type="ARBA" id="ARBA00023242"/>
    </source>
</evidence>
<proteinExistence type="inferred from homology"/>
<feature type="domain" description="Cyclin-like" evidence="18">
    <location>
        <begin position="797"/>
        <end position="933"/>
    </location>
</feature>
<dbReference type="GO" id="GO:0000977">
    <property type="term" value="F:RNA polymerase II transcription regulatory region sequence-specific DNA binding"/>
    <property type="evidence" value="ECO:0007669"/>
    <property type="project" value="TreeGrafter"/>
</dbReference>
<evidence type="ECO:0000256" key="11">
    <source>
        <dbReference type="ARBA" id="ARBA00023306"/>
    </source>
</evidence>
<name>A0A8B9CYX0_9AVES</name>
<evidence type="ECO:0000259" key="18">
    <source>
        <dbReference type="SMART" id="SM00385"/>
    </source>
</evidence>
<dbReference type="Pfam" id="PF01858">
    <property type="entry name" value="RB_A"/>
    <property type="match status" value="1"/>
</dbReference>
<evidence type="ECO:0000313" key="23">
    <source>
        <dbReference type="Proteomes" id="UP000694426"/>
    </source>
</evidence>
<feature type="region of interest" description="Disordered" evidence="17">
    <location>
        <begin position="638"/>
        <end position="684"/>
    </location>
</feature>
<evidence type="ECO:0000259" key="20">
    <source>
        <dbReference type="SMART" id="SM01368"/>
    </source>
</evidence>
<keyword evidence="7" id="KW-0238">DNA-binding</keyword>
<dbReference type="GO" id="GO:0005667">
    <property type="term" value="C:transcription regulator complex"/>
    <property type="evidence" value="ECO:0007669"/>
    <property type="project" value="TreeGrafter"/>
</dbReference>